<keyword evidence="3" id="KW-1185">Reference proteome</keyword>
<feature type="compositionally biased region" description="Polar residues" evidence="1">
    <location>
        <begin position="1"/>
        <end position="10"/>
    </location>
</feature>
<dbReference type="OrthoDB" id="4230923at2759"/>
<dbReference type="EMBL" id="KV425912">
    <property type="protein sequence ID" value="KZV99188.1"/>
    <property type="molecule type" value="Genomic_DNA"/>
</dbReference>
<dbReference type="InParanoid" id="A0A165MFE3"/>
<feature type="region of interest" description="Disordered" evidence="1">
    <location>
        <begin position="1"/>
        <end position="52"/>
    </location>
</feature>
<proteinExistence type="predicted"/>
<feature type="compositionally biased region" description="Low complexity" evidence="1">
    <location>
        <begin position="29"/>
        <end position="45"/>
    </location>
</feature>
<feature type="compositionally biased region" description="Polar residues" evidence="1">
    <location>
        <begin position="124"/>
        <end position="139"/>
    </location>
</feature>
<feature type="region of interest" description="Disordered" evidence="1">
    <location>
        <begin position="184"/>
        <end position="210"/>
    </location>
</feature>
<accession>A0A165MFE3</accession>
<evidence type="ECO:0000313" key="2">
    <source>
        <dbReference type="EMBL" id="KZV99188.1"/>
    </source>
</evidence>
<sequence length="525" mass="56685">MPKQAITTNRFEALPVEEGEPDEPVASQAAGAASSTRHTRSASTRNESSSTPMELIIQGLDQAIHIIDSDDHTTPWWATLSTQLRTVLKTAHSRAVNLSKKQTEIPECNRVPAPTPSNQDDRSPPSQKSPGASPATTRTGPDVSLPVDTVEDVVARAMPMLKEAMARDFKDLRDALLARPLEQPDDDARSRVDRCCSHHSHDHEPPILPAPQQATERDVTISLRRVGSTDALRSLSEAEVMARVESSIAQSPTMDLPRNTVLGVKILASGNLRIRTTSEEVKSALASNPGAWLPAVAEGAQLARDLFTVEVRAVPTSFNPDSASAISGVYQANHDVLPTPSSIVNIRWIRELKQDKRSSSLLLDLDSVQALQNLVHYGISIRGRQCDVVPHVPPPIQCFFCQGWGHTVNACPRKKDNKPITCARCAGPHATSACSCPASPSCSSLRSCAHIAFKCANCGARHKSFSVDCPARRRAAREVAQQPRYARLLAIYSSSSPLSGGAATSETRRSLPYSSPPRAASAWGN</sequence>
<evidence type="ECO:0000256" key="1">
    <source>
        <dbReference type="SAM" id="MobiDB-lite"/>
    </source>
</evidence>
<organism evidence="2 3">
    <name type="scientific">Exidia glandulosa HHB12029</name>
    <dbReference type="NCBI Taxonomy" id="1314781"/>
    <lineage>
        <taxon>Eukaryota</taxon>
        <taxon>Fungi</taxon>
        <taxon>Dikarya</taxon>
        <taxon>Basidiomycota</taxon>
        <taxon>Agaricomycotina</taxon>
        <taxon>Agaricomycetes</taxon>
        <taxon>Auriculariales</taxon>
        <taxon>Exidiaceae</taxon>
        <taxon>Exidia</taxon>
    </lineage>
</organism>
<protein>
    <recommendedName>
        <fullName evidence="4">CCHC-type domain-containing protein</fullName>
    </recommendedName>
</protein>
<dbReference type="AlphaFoldDB" id="A0A165MFE3"/>
<evidence type="ECO:0000313" key="3">
    <source>
        <dbReference type="Proteomes" id="UP000077266"/>
    </source>
</evidence>
<dbReference type="STRING" id="1314781.A0A165MFE3"/>
<evidence type="ECO:0008006" key="4">
    <source>
        <dbReference type="Google" id="ProtNLM"/>
    </source>
</evidence>
<gene>
    <name evidence="2" type="ORF">EXIGLDRAFT_762954</name>
</gene>
<feature type="region of interest" description="Disordered" evidence="1">
    <location>
        <begin position="496"/>
        <end position="525"/>
    </location>
</feature>
<feature type="compositionally biased region" description="Basic and acidic residues" evidence="1">
    <location>
        <begin position="186"/>
        <end position="205"/>
    </location>
</feature>
<name>A0A165MFE3_EXIGL</name>
<dbReference type="Proteomes" id="UP000077266">
    <property type="component" value="Unassembled WGS sequence"/>
</dbReference>
<reference evidence="2 3" key="1">
    <citation type="journal article" date="2016" name="Mol. Biol. Evol.">
        <title>Comparative Genomics of Early-Diverging Mushroom-Forming Fungi Provides Insights into the Origins of Lignocellulose Decay Capabilities.</title>
        <authorList>
            <person name="Nagy L.G."/>
            <person name="Riley R."/>
            <person name="Tritt A."/>
            <person name="Adam C."/>
            <person name="Daum C."/>
            <person name="Floudas D."/>
            <person name="Sun H."/>
            <person name="Yadav J.S."/>
            <person name="Pangilinan J."/>
            <person name="Larsson K.H."/>
            <person name="Matsuura K."/>
            <person name="Barry K."/>
            <person name="Labutti K."/>
            <person name="Kuo R."/>
            <person name="Ohm R.A."/>
            <person name="Bhattacharya S.S."/>
            <person name="Shirouzu T."/>
            <person name="Yoshinaga Y."/>
            <person name="Martin F.M."/>
            <person name="Grigoriev I.V."/>
            <person name="Hibbett D.S."/>
        </authorList>
    </citation>
    <scope>NUCLEOTIDE SEQUENCE [LARGE SCALE GENOMIC DNA]</scope>
    <source>
        <strain evidence="2 3">HHB12029</strain>
    </source>
</reference>
<feature type="region of interest" description="Disordered" evidence="1">
    <location>
        <begin position="98"/>
        <end position="146"/>
    </location>
</feature>
<feature type="compositionally biased region" description="Polar residues" evidence="1">
    <location>
        <begin position="496"/>
        <end position="505"/>
    </location>
</feature>